<reference evidence="4 5" key="1">
    <citation type="journal article" date="2019" name="Sci. Rep.">
        <title>A high-quality genome of Eragrostis curvula grass provides insights into Poaceae evolution and supports new strategies to enhance forage quality.</title>
        <authorList>
            <person name="Carballo J."/>
            <person name="Santos B.A.C.M."/>
            <person name="Zappacosta D."/>
            <person name="Garbus I."/>
            <person name="Selva J.P."/>
            <person name="Gallo C.A."/>
            <person name="Diaz A."/>
            <person name="Albertini E."/>
            <person name="Caccamo M."/>
            <person name="Echenique V."/>
        </authorList>
    </citation>
    <scope>NUCLEOTIDE SEQUENCE [LARGE SCALE GENOMIC DNA]</scope>
    <source>
        <strain evidence="5">cv. Victoria</strain>
        <tissue evidence="4">Leaf</tissue>
    </source>
</reference>
<evidence type="ECO:0000256" key="1">
    <source>
        <dbReference type="SAM" id="MobiDB-lite"/>
    </source>
</evidence>
<dbReference type="InterPro" id="IPR036312">
    <property type="entry name" value="Bifun_inhib/LTP/seed_sf"/>
</dbReference>
<feature type="region of interest" description="Disordered" evidence="1">
    <location>
        <begin position="103"/>
        <end position="123"/>
    </location>
</feature>
<evidence type="ECO:0000256" key="2">
    <source>
        <dbReference type="SAM" id="SignalP"/>
    </source>
</evidence>
<sequence>MMLMKAVLLFAFVFAVFTAHQGWGEEECYDEKILVKEKCMETITIRGDYVRPSAPCVQAVKDSNMICICRILTTDDQLEISVIKILRLARECHKPLPGGTKCGTFTVPVRPPTPTPRRTNSQS</sequence>
<dbReference type="Proteomes" id="UP000324897">
    <property type="component" value="Chromosome 3"/>
</dbReference>
<dbReference type="Gene3D" id="1.10.110.10">
    <property type="entry name" value="Plant lipid-transfer and hydrophobic proteins"/>
    <property type="match status" value="1"/>
</dbReference>
<protein>
    <recommendedName>
        <fullName evidence="3">Bifunctional inhibitor/plant lipid transfer protein/seed storage helical domain-containing protein</fullName>
    </recommendedName>
</protein>
<accession>A0A5J9TM00</accession>
<name>A0A5J9TM00_9POAL</name>
<dbReference type="InterPro" id="IPR016140">
    <property type="entry name" value="Bifunc_inhib/LTP/seed_store"/>
</dbReference>
<feature type="chain" id="PRO_5023832017" description="Bifunctional inhibitor/plant lipid transfer protein/seed storage helical domain-containing protein" evidence="2">
    <location>
        <begin position="25"/>
        <end position="123"/>
    </location>
</feature>
<proteinExistence type="predicted"/>
<dbReference type="OrthoDB" id="653734at2759"/>
<comment type="caution">
    <text evidence="4">The sequence shown here is derived from an EMBL/GenBank/DDBJ whole genome shotgun (WGS) entry which is preliminary data.</text>
</comment>
<organism evidence="4 5">
    <name type="scientific">Eragrostis curvula</name>
    <name type="common">weeping love grass</name>
    <dbReference type="NCBI Taxonomy" id="38414"/>
    <lineage>
        <taxon>Eukaryota</taxon>
        <taxon>Viridiplantae</taxon>
        <taxon>Streptophyta</taxon>
        <taxon>Embryophyta</taxon>
        <taxon>Tracheophyta</taxon>
        <taxon>Spermatophyta</taxon>
        <taxon>Magnoliopsida</taxon>
        <taxon>Liliopsida</taxon>
        <taxon>Poales</taxon>
        <taxon>Poaceae</taxon>
        <taxon>PACMAD clade</taxon>
        <taxon>Chloridoideae</taxon>
        <taxon>Eragrostideae</taxon>
        <taxon>Eragrostidinae</taxon>
        <taxon>Eragrostis</taxon>
    </lineage>
</organism>
<evidence type="ECO:0000259" key="3">
    <source>
        <dbReference type="Pfam" id="PF14368"/>
    </source>
</evidence>
<dbReference type="PANTHER" id="PTHR33286:SF44">
    <property type="entry name" value="5A2 PROTEIN"/>
    <property type="match status" value="1"/>
</dbReference>
<evidence type="ECO:0000313" key="5">
    <source>
        <dbReference type="Proteomes" id="UP000324897"/>
    </source>
</evidence>
<gene>
    <name evidence="4" type="ORF">EJB05_45982</name>
</gene>
<dbReference type="Pfam" id="PF14368">
    <property type="entry name" value="LTP_2"/>
    <property type="match status" value="1"/>
</dbReference>
<feature type="domain" description="Bifunctional inhibitor/plant lipid transfer protein/seed storage helical" evidence="3">
    <location>
        <begin position="17"/>
        <end position="102"/>
    </location>
</feature>
<feature type="non-terminal residue" evidence="4">
    <location>
        <position position="1"/>
    </location>
</feature>
<dbReference type="AlphaFoldDB" id="A0A5J9TM00"/>
<evidence type="ECO:0000313" key="4">
    <source>
        <dbReference type="EMBL" id="TVU12344.1"/>
    </source>
</evidence>
<dbReference type="Gramene" id="TVU12344">
    <property type="protein sequence ID" value="TVU12344"/>
    <property type="gene ID" value="EJB05_45982"/>
</dbReference>
<dbReference type="EMBL" id="RWGY01000039">
    <property type="protein sequence ID" value="TVU12344.1"/>
    <property type="molecule type" value="Genomic_DNA"/>
</dbReference>
<keyword evidence="5" id="KW-1185">Reference proteome</keyword>
<feature type="signal peptide" evidence="2">
    <location>
        <begin position="1"/>
        <end position="24"/>
    </location>
</feature>
<dbReference type="PANTHER" id="PTHR33286">
    <property type="entry name" value="BIFUNCTIONAL INHIBITOR/LIPID-TRANSFER PROTEIN/SEED STORAGE 2S ALBUMIN SUPERFAMILY PROTEIN"/>
    <property type="match status" value="1"/>
</dbReference>
<keyword evidence="2" id="KW-0732">Signal</keyword>